<keyword evidence="5 14" id="KW-0812">Transmembrane</keyword>
<evidence type="ECO:0000256" key="1">
    <source>
        <dbReference type="ARBA" id="ARBA00004651"/>
    </source>
</evidence>
<keyword evidence="9 14" id="KW-0862">Zinc</keyword>
<feature type="transmembrane region" description="Helical" evidence="14">
    <location>
        <begin position="210"/>
        <end position="227"/>
    </location>
</feature>
<evidence type="ECO:0000256" key="8">
    <source>
        <dbReference type="ARBA" id="ARBA00022801"/>
    </source>
</evidence>
<dbReference type="RefSeq" id="WP_014259937.1">
    <property type="nucleotide sequence ID" value="NC_016629.1"/>
</dbReference>
<feature type="domain" description="CBS" evidence="18">
    <location>
        <begin position="253"/>
        <end position="312"/>
    </location>
</feature>
<comment type="subcellular location">
    <subcellularLocation>
        <location evidence="1 14">Cell membrane</location>
        <topology evidence="1 14">Multi-pass membrane protein</topology>
    </subcellularLocation>
</comment>
<evidence type="ECO:0000256" key="14">
    <source>
        <dbReference type="PIRNR" id="PIRNR006404"/>
    </source>
</evidence>
<feature type="binding site" evidence="16">
    <location>
        <position position="72"/>
    </location>
    <ligand>
        <name>Zn(2+)</name>
        <dbReference type="ChEBI" id="CHEBI:29105"/>
        <note>catalytic</note>
    </ligand>
</feature>
<evidence type="ECO:0000256" key="15">
    <source>
        <dbReference type="PIRSR" id="PIRSR006404-1"/>
    </source>
</evidence>
<dbReference type="GO" id="GO:0046872">
    <property type="term" value="F:metal ion binding"/>
    <property type="evidence" value="ECO:0007669"/>
    <property type="project" value="UniProtKB-UniRule"/>
</dbReference>
<name>F3Z2E1_DESAF</name>
<evidence type="ECO:0000256" key="6">
    <source>
        <dbReference type="ARBA" id="ARBA00022723"/>
    </source>
</evidence>
<keyword evidence="6 14" id="KW-0479">Metal-binding</keyword>
<evidence type="ECO:0000256" key="5">
    <source>
        <dbReference type="ARBA" id="ARBA00022692"/>
    </source>
</evidence>
<dbReference type="PIRSF" id="PIRSF006404">
    <property type="entry name" value="UCP006404_Pept_M50_CBS"/>
    <property type="match status" value="1"/>
</dbReference>
<dbReference type="GO" id="GO:0005886">
    <property type="term" value="C:plasma membrane"/>
    <property type="evidence" value="ECO:0007669"/>
    <property type="project" value="UniProtKB-SubCell"/>
</dbReference>
<dbReference type="Proteomes" id="UP000007844">
    <property type="component" value="Chromosome"/>
</dbReference>
<feature type="transmembrane region" description="Helical" evidence="14">
    <location>
        <begin position="108"/>
        <end position="129"/>
    </location>
</feature>
<feature type="domain" description="CBS" evidence="18">
    <location>
        <begin position="316"/>
        <end position="375"/>
    </location>
</feature>
<gene>
    <name evidence="19" type="ORF">Desaf_1848</name>
</gene>
<feature type="transmembrane region" description="Helical" evidence="14">
    <location>
        <begin position="50"/>
        <end position="71"/>
    </location>
</feature>
<evidence type="ECO:0000256" key="10">
    <source>
        <dbReference type="ARBA" id="ARBA00022989"/>
    </source>
</evidence>
<sequence length="375" mass="41794">MFGRKIKLFTLFGFEVSIDASWIIIVVLVTWSLAVGFFPSYYPRLDVPTYWAMAAVGALGLFASIIFHEFWHSVVARRMGLPMRGITLFLFGGVSEMTEEPRSARTELWMAAAGPFSSILLGFAFWGVYRWGDSVGWPAPVLGVTAYLAFINFILAAFNLLPAFPLDGGRIIRSLLWRWKKDLTWATRIAASLGAIIGAILIGLGLLNMLAGALVGGLWYLVIGIFLRSAAQSSYRQVVVRQRLQGERVRDLMVRDPVTVAPDLLLTEFVEDFIYKHHHDMYPVLDNGRLVGAVRIKDVRTVPREERGWRKVADVLSPFTAELVLPPDMDLGEALDRMTTSGNSRFLVVEEGRLAGLITLKDVSTAVSVRLQLES</sequence>
<dbReference type="InterPro" id="IPR046342">
    <property type="entry name" value="CBS_dom_sf"/>
</dbReference>
<reference evidence="19 20" key="1">
    <citation type="journal article" date="2011" name="J. Bacteriol.">
        <title>Genome sequence of the mercury-methylating and pleomorphic Desulfovibrio africanus Strain Walvis Bay.</title>
        <authorList>
            <person name="Brown S.D."/>
            <person name="Wall J.D."/>
            <person name="Kucken A.M."/>
            <person name="Gilmour C.C."/>
            <person name="Podar M."/>
            <person name="Brandt C.C."/>
            <person name="Teshima H."/>
            <person name="Detter J.C."/>
            <person name="Han C.S."/>
            <person name="Land M.L."/>
            <person name="Lucas S."/>
            <person name="Han J."/>
            <person name="Pennacchio L."/>
            <person name="Nolan M."/>
            <person name="Pitluck S."/>
            <person name="Woyke T."/>
            <person name="Goodwin L."/>
            <person name="Palumbo A.V."/>
            <person name="Elias D.A."/>
        </authorList>
    </citation>
    <scope>NUCLEOTIDE SEQUENCE [LARGE SCALE GENOMIC DNA]</scope>
    <source>
        <strain evidence="19 20">Walvis Bay</strain>
    </source>
</reference>
<keyword evidence="7" id="KW-0677">Repeat</keyword>
<feature type="binding site" evidence="16">
    <location>
        <position position="68"/>
    </location>
    <ligand>
        <name>Zn(2+)</name>
        <dbReference type="ChEBI" id="CHEBI:29105"/>
        <note>catalytic</note>
    </ligand>
</feature>
<dbReference type="PROSITE" id="PS51371">
    <property type="entry name" value="CBS"/>
    <property type="match status" value="2"/>
</dbReference>
<evidence type="ECO:0000256" key="12">
    <source>
        <dbReference type="ARBA" id="ARBA00023122"/>
    </source>
</evidence>
<dbReference type="eggNOG" id="COG1994">
    <property type="taxonomic scope" value="Bacteria"/>
</dbReference>
<accession>F3Z2E1</accession>
<comment type="cofactor">
    <cofactor evidence="14 16">
        <name>Zn(2+)</name>
        <dbReference type="ChEBI" id="CHEBI:29105"/>
    </cofactor>
    <text evidence="14 16">Binds 1 zinc ion per subunit.</text>
</comment>
<organism evidence="19 20">
    <name type="scientific">Desulfocurvibacter africanus subsp. africanus str. Walvis Bay</name>
    <dbReference type="NCBI Taxonomy" id="690850"/>
    <lineage>
        <taxon>Bacteria</taxon>
        <taxon>Pseudomonadati</taxon>
        <taxon>Thermodesulfobacteriota</taxon>
        <taxon>Desulfovibrionia</taxon>
        <taxon>Desulfovibrionales</taxon>
        <taxon>Desulfovibrionaceae</taxon>
        <taxon>Desulfocurvibacter</taxon>
    </lineage>
</organism>
<feature type="transmembrane region" description="Helical" evidence="14">
    <location>
        <begin position="185"/>
        <end position="204"/>
    </location>
</feature>
<dbReference type="SUPFAM" id="SSF54631">
    <property type="entry name" value="CBS-domain pair"/>
    <property type="match status" value="1"/>
</dbReference>
<dbReference type="InterPro" id="IPR008915">
    <property type="entry name" value="Peptidase_M50"/>
</dbReference>
<dbReference type="EMBL" id="CP003221">
    <property type="protein sequence ID" value="EGJ50181.1"/>
    <property type="molecule type" value="Genomic_DNA"/>
</dbReference>
<proteinExistence type="inferred from homology"/>
<evidence type="ECO:0000256" key="11">
    <source>
        <dbReference type="ARBA" id="ARBA00023049"/>
    </source>
</evidence>
<keyword evidence="10 14" id="KW-1133">Transmembrane helix</keyword>
<evidence type="ECO:0000313" key="20">
    <source>
        <dbReference type="Proteomes" id="UP000007844"/>
    </source>
</evidence>
<dbReference type="KEGG" id="daf:Desaf_1848"/>
<keyword evidence="3 14" id="KW-1003">Cell membrane</keyword>
<dbReference type="HOGENOM" id="CLU_037123_1_1_7"/>
<feature type="transmembrane region" description="Helical" evidence="14">
    <location>
        <begin position="20"/>
        <end position="38"/>
    </location>
</feature>
<evidence type="ECO:0000259" key="18">
    <source>
        <dbReference type="PROSITE" id="PS51371"/>
    </source>
</evidence>
<evidence type="ECO:0000256" key="17">
    <source>
        <dbReference type="PROSITE-ProRule" id="PRU00703"/>
    </source>
</evidence>
<evidence type="ECO:0000256" key="13">
    <source>
        <dbReference type="ARBA" id="ARBA00023136"/>
    </source>
</evidence>
<dbReference type="CDD" id="cd06164">
    <property type="entry name" value="S2P-M50_SpoIVFB_CBS"/>
    <property type="match status" value="1"/>
</dbReference>
<dbReference type="PANTHER" id="PTHR39188:SF3">
    <property type="entry name" value="STAGE IV SPORULATION PROTEIN FB"/>
    <property type="match status" value="1"/>
</dbReference>
<dbReference type="PANTHER" id="PTHR39188">
    <property type="entry name" value="MEMBRANE-ASSOCIATED ZINC METALLOPROTEASE M50B"/>
    <property type="match status" value="1"/>
</dbReference>
<dbReference type="Pfam" id="PF02163">
    <property type="entry name" value="Peptidase_M50"/>
    <property type="match status" value="2"/>
</dbReference>
<dbReference type="InterPro" id="IPR016483">
    <property type="entry name" value="UCP006404_Pept_M50_CBS"/>
</dbReference>
<keyword evidence="11 14" id="KW-0482">Metalloprotease</keyword>
<keyword evidence="13 14" id="KW-0472">Membrane</keyword>
<dbReference type="eggNOG" id="COG0517">
    <property type="taxonomic scope" value="Bacteria"/>
</dbReference>
<dbReference type="GO" id="GO:0006508">
    <property type="term" value="P:proteolysis"/>
    <property type="evidence" value="ECO:0007669"/>
    <property type="project" value="UniProtKB-KW"/>
</dbReference>
<keyword evidence="8 14" id="KW-0378">Hydrolase</keyword>
<comment type="similarity">
    <text evidence="2 14">Belongs to the peptidase M50B family.</text>
</comment>
<dbReference type="GO" id="GO:0008237">
    <property type="term" value="F:metallopeptidase activity"/>
    <property type="evidence" value="ECO:0007669"/>
    <property type="project" value="UniProtKB-UniRule"/>
</dbReference>
<evidence type="ECO:0000313" key="19">
    <source>
        <dbReference type="EMBL" id="EGJ50181.1"/>
    </source>
</evidence>
<keyword evidence="4 14" id="KW-0645">Protease</keyword>
<feature type="transmembrane region" description="Helical" evidence="14">
    <location>
        <begin position="141"/>
        <end position="164"/>
    </location>
</feature>
<feature type="active site" evidence="15">
    <location>
        <position position="69"/>
    </location>
</feature>
<dbReference type="InterPro" id="IPR000644">
    <property type="entry name" value="CBS_dom"/>
</dbReference>
<dbReference type="AlphaFoldDB" id="F3Z2E1"/>
<evidence type="ECO:0000256" key="2">
    <source>
        <dbReference type="ARBA" id="ARBA00007931"/>
    </source>
</evidence>
<protein>
    <recommendedName>
        <fullName evidence="14">Zinc metalloprotease</fullName>
    </recommendedName>
</protein>
<dbReference type="STRING" id="690850.Desaf_1848"/>
<keyword evidence="12 17" id="KW-0129">CBS domain</keyword>
<evidence type="ECO:0000256" key="3">
    <source>
        <dbReference type="ARBA" id="ARBA00022475"/>
    </source>
</evidence>
<evidence type="ECO:0000256" key="9">
    <source>
        <dbReference type="ARBA" id="ARBA00022833"/>
    </source>
</evidence>
<dbReference type="SMART" id="SM00116">
    <property type="entry name" value="CBS"/>
    <property type="match status" value="2"/>
</dbReference>
<evidence type="ECO:0000256" key="7">
    <source>
        <dbReference type="ARBA" id="ARBA00022737"/>
    </source>
</evidence>
<dbReference type="Pfam" id="PF00571">
    <property type="entry name" value="CBS"/>
    <property type="match status" value="2"/>
</dbReference>
<feature type="binding site" evidence="16">
    <location>
        <position position="167"/>
    </location>
    <ligand>
        <name>Zn(2+)</name>
        <dbReference type="ChEBI" id="CHEBI:29105"/>
        <note>catalytic</note>
    </ligand>
</feature>
<evidence type="ECO:0000256" key="16">
    <source>
        <dbReference type="PIRSR" id="PIRSR006404-2"/>
    </source>
</evidence>
<dbReference type="Gene3D" id="3.10.580.10">
    <property type="entry name" value="CBS-domain"/>
    <property type="match status" value="1"/>
</dbReference>
<evidence type="ECO:0000256" key="4">
    <source>
        <dbReference type="ARBA" id="ARBA00022670"/>
    </source>
</evidence>
<keyword evidence="20" id="KW-1185">Reference proteome</keyword>